<name>A0A2G2Z0T3_CAPAN</name>
<comment type="caution">
    <text evidence="5">The sequence shown here is derived from an EMBL/GenBank/DDBJ whole genome shotgun (WGS) entry which is preliminary data.</text>
</comment>
<comment type="similarity">
    <text evidence="1">Belongs to the peptidase C48 family.</text>
</comment>
<dbReference type="EMBL" id="AYRZ02000007">
    <property type="protein sequence ID" value="PHT75627.1"/>
    <property type="molecule type" value="Genomic_DNA"/>
</dbReference>
<proteinExistence type="inferred from homology"/>
<dbReference type="OMA" id="CESEVTG"/>
<dbReference type="InterPro" id="IPR038765">
    <property type="entry name" value="Papain-like_cys_pep_sf"/>
</dbReference>
<reference evidence="5 6" key="1">
    <citation type="journal article" date="2014" name="Nat. Genet.">
        <title>Genome sequence of the hot pepper provides insights into the evolution of pungency in Capsicum species.</title>
        <authorList>
            <person name="Kim S."/>
            <person name="Park M."/>
            <person name="Yeom S.I."/>
            <person name="Kim Y.M."/>
            <person name="Lee J.M."/>
            <person name="Lee H.A."/>
            <person name="Seo E."/>
            <person name="Choi J."/>
            <person name="Cheong K."/>
            <person name="Kim K.T."/>
            <person name="Jung K."/>
            <person name="Lee G.W."/>
            <person name="Oh S.K."/>
            <person name="Bae C."/>
            <person name="Kim S.B."/>
            <person name="Lee H.Y."/>
            <person name="Kim S.Y."/>
            <person name="Kim M.S."/>
            <person name="Kang B.C."/>
            <person name="Jo Y.D."/>
            <person name="Yang H.B."/>
            <person name="Jeong H.J."/>
            <person name="Kang W.H."/>
            <person name="Kwon J.K."/>
            <person name="Shin C."/>
            <person name="Lim J.Y."/>
            <person name="Park J.H."/>
            <person name="Huh J.H."/>
            <person name="Kim J.S."/>
            <person name="Kim B.D."/>
            <person name="Cohen O."/>
            <person name="Paran I."/>
            <person name="Suh M.C."/>
            <person name="Lee S.B."/>
            <person name="Kim Y.K."/>
            <person name="Shin Y."/>
            <person name="Noh S.J."/>
            <person name="Park J."/>
            <person name="Seo Y.S."/>
            <person name="Kwon S.Y."/>
            <person name="Kim H.A."/>
            <person name="Park J.M."/>
            <person name="Kim H.J."/>
            <person name="Choi S.B."/>
            <person name="Bosland P.W."/>
            <person name="Reeves G."/>
            <person name="Jo S.H."/>
            <person name="Lee B.W."/>
            <person name="Cho H.T."/>
            <person name="Choi H.S."/>
            <person name="Lee M.S."/>
            <person name="Yu Y."/>
            <person name="Do Choi Y."/>
            <person name="Park B.S."/>
            <person name="van Deynze A."/>
            <person name="Ashrafi H."/>
            <person name="Hill T."/>
            <person name="Kim W.T."/>
            <person name="Pai H.S."/>
            <person name="Ahn H.K."/>
            <person name="Yeam I."/>
            <person name="Giovannoni J.J."/>
            <person name="Rose J.K."/>
            <person name="Sorensen I."/>
            <person name="Lee S.J."/>
            <person name="Kim R.W."/>
            <person name="Choi I.Y."/>
            <person name="Choi B.S."/>
            <person name="Lim J.S."/>
            <person name="Lee Y.H."/>
            <person name="Choi D."/>
        </authorList>
    </citation>
    <scope>NUCLEOTIDE SEQUENCE [LARGE SCALE GENOMIC DNA]</scope>
    <source>
        <strain evidence="6">cv. CM334</strain>
    </source>
</reference>
<evidence type="ECO:0000256" key="3">
    <source>
        <dbReference type="ARBA" id="ARBA00022801"/>
    </source>
</evidence>
<dbReference type="InterPro" id="IPR003653">
    <property type="entry name" value="Peptidase_C48_C"/>
</dbReference>
<dbReference type="AlphaFoldDB" id="A0A2G2Z0T3"/>
<evidence type="ECO:0000313" key="6">
    <source>
        <dbReference type="Proteomes" id="UP000222542"/>
    </source>
</evidence>
<keyword evidence="3" id="KW-0378">Hydrolase</keyword>
<dbReference type="PANTHER" id="PTHR33022">
    <property type="entry name" value="DUF1985 DOMAIN-CONTAINING PROTEIN"/>
    <property type="match status" value="1"/>
</dbReference>
<dbReference type="Proteomes" id="UP000222542">
    <property type="component" value="Unassembled WGS sequence"/>
</dbReference>
<evidence type="ECO:0000256" key="1">
    <source>
        <dbReference type="ARBA" id="ARBA00005234"/>
    </source>
</evidence>
<evidence type="ECO:0000313" key="5">
    <source>
        <dbReference type="EMBL" id="PHT75627.1"/>
    </source>
</evidence>
<dbReference type="Gramene" id="PHT75627">
    <property type="protein sequence ID" value="PHT75627"/>
    <property type="gene ID" value="T459_19149"/>
</dbReference>
<dbReference type="GO" id="GO:0008234">
    <property type="term" value="F:cysteine-type peptidase activity"/>
    <property type="evidence" value="ECO:0007669"/>
    <property type="project" value="InterPro"/>
</dbReference>
<protein>
    <recommendedName>
        <fullName evidence="4">Ubiquitin-like protease family profile domain-containing protein</fullName>
    </recommendedName>
</protein>
<dbReference type="Pfam" id="PF02902">
    <property type="entry name" value="Peptidase_C48"/>
    <property type="match status" value="1"/>
</dbReference>
<organism evidence="5 6">
    <name type="scientific">Capsicum annuum</name>
    <name type="common">Capsicum pepper</name>
    <dbReference type="NCBI Taxonomy" id="4072"/>
    <lineage>
        <taxon>Eukaryota</taxon>
        <taxon>Viridiplantae</taxon>
        <taxon>Streptophyta</taxon>
        <taxon>Embryophyta</taxon>
        <taxon>Tracheophyta</taxon>
        <taxon>Spermatophyta</taxon>
        <taxon>Magnoliopsida</taxon>
        <taxon>eudicotyledons</taxon>
        <taxon>Gunneridae</taxon>
        <taxon>Pentapetalae</taxon>
        <taxon>asterids</taxon>
        <taxon>lamiids</taxon>
        <taxon>Solanales</taxon>
        <taxon>Solanaceae</taxon>
        <taxon>Solanoideae</taxon>
        <taxon>Capsiceae</taxon>
        <taxon>Capsicum</taxon>
    </lineage>
</organism>
<dbReference type="GO" id="GO:0006508">
    <property type="term" value="P:proteolysis"/>
    <property type="evidence" value="ECO:0007669"/>
    <property type="project" value="UniProtKB-KW"/>
</dbReference>
<gene>
    <name evidence="5" type="ORF">T459_19149</name>
</gene>
<dbReference type="PANTHER" id="PTHR33022:SF21">
    <property type="entry name" value="UBIQUITIN-LIKE PROTEASE FAMILY PROFILE DOMAIN-CONTAINING PROTEIN"/>
    <property type="match status" value="1"/>
</dbReference>
<reference evidence="5 6" key="2">
    <citation type="journal article" date="2017" name="Genome Biol.">
        <title>New reference genome sequences of hot pepper reveal the massive evolution of plant disease-resistance genes by retroduplication.</title>
        <authorList>
            <person name="Kim S."/>
            <person name="Park J."/>
            <person name="Yeom S.I."/>
            <person name="Kim Y.M."/>
            <person name="Seo E."/>
            <person name="Kim K.T."/>
            <person name="Kim M.S."/>
            <person name="Lee J.M."/>
            <person name="Cheong K."/>
            <person name="Shin H.S."/>
            <person name="Kim S.B."/>
            <person name="Han K."/>
            <person name="Lee J."/>
            <person name="Park M."/>
            <person name="Lee H.A."/>
            <person name="Lee H.Y."/>
            <person name="Lee Y."/>
            <person name="Oh S."/>
            <person name="Lee J.H."/>
            <person name="Choi E."/>
            <person name="Choi E."/>
            <person name="Lee S.E."/>
            <person name="Jeon J."/>
            <person name="Kim H."/>
            <person name="Choi G."/>
            <person name="Song H."/>
            <person name="Lee J."/>
            <person name="Lee S.C."/>
            <person name="Kwon J.K."/>
            <person name="Lee H.Y."/>
            <person name="Koo N."/>
            <person name="Hong Y."/>
            <person name="Kim R.W."/>
            <person name="Kang W.H."/>
            <person name="Huh J.H."/>
            <person name="Kang B.C."/>
            <person name="Yang T.J."/>
            <person name="Lee Y.H."/>
            <person name="Bennetzen J.L."/>
            <person name="Choi D."/>
        </authorList>
    </citation>
    <scope>NUCLEOTIDE SEQUENCE [LARGE SCALE GENOMIC DNA]</scope>
    <source>
        <strain evidence="6">cv. CM334</strain>
    </source>
</reference>
<keyword evidence="2" id="KW-0645">Protease</keyword>
<feature type="domain" description="Ubiquitin-like protease family profile" evidence="4">
    <location>
        <begin position="164"/>
        <end position="218"/>
    </location>
</feature>
<accession>A0A2G2Z0T3</accession>
<keyword evidence="6" id="KW-1185">Reference proteome</keyword>
<dbReference type="Gene3D" id="3.40.395.10">
    <property type="entry name" value="Adenoviral Proteinase, Chain A"/>
    <property type="match status" value="1"/>
</dbReference>
<sequence>MVSGLKCFKKSDFISDPKVKNKLMDRYYLGMNKVMRSVFYDDFVNKKIAFRDEDLYEIGLVYFISRFLHSELPRTFIKKVDFDLIESGHYLNDIVFTDEEELAFNLGAIHQDSLGHEHRNDSDHSVPPITEDAFSVLKNEIVNARRHMSLFQEKVDSQFNGMREFVEEFVKLILNELKFVKQQSSEFVEKEDTPQQGPQSNDCGMFVCAFAEYVSHGIFDISSTLFGVVNHRLRYDTLLWDYARRKQNNGAVCESEVTGNVTSKHGGFKRSRKHFGSSRTR</sequence>
<evidence type="ECO:0000256" key="2">
    <source>
        <dbReference type="ARBA" id="ARBA00022670"/>
    </source>
</evidence>
<dbReference type="SUPFAM" id="SSF54001">
    <property type="entry name" value="Cysteine proteinases"/>
    <property type="match status" value="1"/>
</dbReference>
<evidence type="ECO:0000259" key="4">
    <source>
        <dbReference type="Pfam" id="PF02902"/>
    </source>
</evidence>